<comment type="cofactor">
    <cofactor evidence="3">
        <name>Co(2+)</name>
        <dbReference type="ChEBI" id="CHEBI:48828"/>
    </cofactor>
</comment>
<dbReference type="Proteomes" id="UP001552594">
    <property type="component" value="Unassembled WGS sequence"/>
</dbReference>
<evidence type="ECO:0000313" key="9">
    <source>
        <dbReference type="EMBL" id="MEV5509070.1"/>
    </source>
</evidence>
<evidence type="ECO:0000256" key="2">
    <source>
        <dbReference type="ARBA" id="ARBA00001936"/>
    </source>
</evidence>
<proteinExistence type="predicted"/>
<name>A0ABV3K227_STRON</name>
<keyword evidence="6" id="KW-0479">Metal-binding</keyword>
<dbReference type="InterPro" id="IPR006674">
    <property type="entry name" value="HD_domain"/>
</dbReference>
<keyword evidence="7" id="KW-0378">Hydrolase</keyword>
<dbReference type="Gene3D" id="1.10.3210.10">
    <property type="entry name" value="Hypothetical protein af1432"/>
    <property type="match status" value="1"/>
</dbReference>
<comment type="cofactor">
    <cofactor evidence="2">
        <name>Mn(2+)</name>
        <dbReference type="ChEBI" id="CHEBI:29035"/>
    </cofactor>
</comment>
<evidence type="ECO:0000313" key="10">
    <source>
        <dbReference type="Proteomes" id="UP001552594"/>
    </source>
</evidence>
<dbReference type="InterPro" id="IPR039356">
    <property type="entry name" value="YfbR/HDDC2"/>
</dbReference>
<comment type="catalytic activity">
    <reaction evidence="1">
        <text>a 2'-deoxyribonucleoside 5'-phosphate + H2O = a 2'-deoxyribonucleoside + phosphate</text>
        <dbReference type="Rhea" id="RHEA:36167"/>
        <dbReference type="ChEBI" id="CHEBI:15377"/>
        <dbReference type="ChEBI" id="CHEBI:18274"/>
        <dbReference type="ChEBI" id="CHEBI:43474"/>
        <dbReference type="ChEBI" id="CHEBI:65317"/>
        <dbReference type="EC" id="3.1.3.89"/>
    </reaction>
</comment>
<evidence type="ECO:0000256" key="1">
    <source>
        <dbReference type="ARBA" id="ARBA00001638"/>
    </source>
</evidence>
<evidence type="ECO:0000256" key="7">
    <source>
        <dbReference type="ARBA" id="ARBA00022801"/>
    </source>
</evidence>
<organism evidence="9 10">
    <name type="scientific">Streptomyces orinoci</name>
    <name type="common">Streptoverticillium orinoci</name>
    <dbReference type="NCBI Taxonomy" id="67339"/>
    <lineage>
        <taxon>Bacteria</taxon>
        <taxon>Bacillati</taxon>
        <taxon>Actinomycetota</taxon>
        <taxon>Actinomycetes</taxon>
        <taxon>Kitasatosporales</taxon>
        <taxon>Streptomycetaceae</taxon>
        <taxon>Streptomyces</taxon>
    </lineage>
</organism>
<protein>
    <recommendedName>
        <fullName evidence="5">5'-deoxynucleotidase</fullName>
        <ecNumber evidence="5">3.1.3.89</ecNumber>
    </recommendedName>
</protein>
<dbReference type="PANTHER" id="PTHR11845:SF13">
    <property type="entry name" value="5'-DEOXYNUCLEOTIDASE HDDC2"/>
    <property type="match status" value="1"/>
</dbReference>
<evidence type="ECO:0000259" key="8">
    <source>
        <dbReference type="SMART" id="SM00471"/>
    </source>
</evidence>
<evidence type="ECO:0000256" key="4">
    <source>
        <dbReference type="ARBA" id="ARBA00011738"/>
    </source>
</evidence>
<dbReference type="EC" id="3.1.3.89" evidence="5"/>
<dbReference type="RefSeq" id="WP_109282388.1">
    <property type="nucleotide sequence ID" value="NZ_JBFAUK010000018.1"/>
</dbReference>
<dbReference type="SMART" id="SM00471">
    <property type="entry name" value="HDc"/>
    <property type="match status" value="1"/>
</dbReference>
<accession>A0ABV3K227</accession>
<dbReference type="InterPro" id="IPR003607">
    <property type="entry name" value="HD/PDEase_dom"/>
</dbReference>
<evidence type="ECO:0000256" key="5">
    <source>
        <dbReference type="ARBA" id="ARBA00012964"/>
    </source>
</evidence>
<keyword evidence="10" id="KW-1185">Reference proteome</keyword>
<evidence type="ECO:0000256" key="3">
    <source>
        <dbReference type="ARBA" id="ARBA00001941"/>
    </source>
</evidence>
<comment type="subunit">
    <text evidence="4">Homodimer.</text>
</comment>
<dbReference type="PANTHER" id="PTHR11845">
    <property type="entry name" value="5'-DEOXYNUCLEOTIDASE HDDC2"/>
    <property type="match status" value="1"/>
</dbReference>
<reference evidence="9 10" key="1">
    <citation type="submission" date="2024-06" db="EMBL/GenBank/DDBJ databases">
        <title>The Natural Products Discovery Center: Release of the First 8490 Sequenced Strains for Exploring Actinobacteria Biosynthetic Diversity.</title>
        <authorList>
            <person name="Kalkreuter E."/>
            <person name="Kautsar S.A."/>
            <person name="Yang D."/>
            <person name="Bader C.D."/>
            <person name="Teijaro C.N."/>
            <person name="Fluegel L."/>
            <person name="Davis C.M."/>
            <person name="Simpson J.R."/>
            <person name="Lauterbach L."/>
            <person name="Steele A.D."/>
            <person name="Gui C."/>
            <person name="Meng S."/>
            <person name="Li G."/>
            <person name="Viehrig K."/>
            <person name="Ye F."/>
            <person name="Su P."/>
            <person name="Kiefer A.F."/>
            <person name="Nichols A."/>
            <person name="Cepeda A.J."/>
            <person name="Yan W."/>
            <person name="Fan B."/>
            <person name="Jiang Y."/>
            <person name="Adhikari A."/>
            <person name="Zheng C.-J."/>
            <person name="Schuster L."/>
            <person name="Cowan T.M."/>
            <person name="Smanski M.J."/>
            <person name="Chevrette M.G."/>
            <person name="De Carvalho L.P.S."/>
            <person name="Shen B."/>
        </authorList>
    </citation>
    <scope>NUCLEOTIDE SEQUENCE [LARGE SCALE GENOMIC DNA]</scope>
    <source>
        <strain evidence="9 10">NPDC052347</strain>
    </source>
</reference>
<dbReference type="Pfam" id="PF13023">
    <property type="entry name" value="HD_3"/>
    <property type="match status" value="1"/>
</dbReference>
<dbReference type="SUPFAM" id="SSF109604">
    <property type="entry name" value="HD-domain/PDEase-like"/>
    <property type="match status" value="1"/>
</dbReference>
<dbReference type="EMBL" id="JBFAUK010000018">
    <property type="protein sequence ID" value="MEV5509070.1"/>
    <property type="molecule type" value="Genomic_DNA"/>
</dbReference>
<comment type="caution">
    <text evidence="9">The sequence shown here is derived from an EMBL/GenBank/DDBJ whole genome shotgun (WGS) entry which is preliminary data.</text>
</comment>
<evidence type="ECO:0000256" key="6">
    <source>
        <dbReference type="ARBA" id="ARBA00022723"/>
    </source>
</evidence>
<gene>
    <name evidence="9" type="ORF">AB0L16_21995</name>
</gene>
<sequence>MTNDQHAKGSVSYLMEMGALKRAKRSGWWIAGVKDPETIAEHSFRTAVIGSVLAMMEGVDPAKVALLCTFHDTQETRVGDIPWIGRRYLKPAKNEQVTADQLAEAHPAVAAGIQAIVEEYENGDSPEVVIAHDADKLECMIQGLEYLEQGYANAQEWVDSTRAKLKTPSAIALADAAQGMSSIEWQRVYLA</sequence>
<feature type="domain" description="HD/PDEase" evidence="8">
    <location>
        <begin position="35"/>
        <end position="149"/>
    </location>
</feature>